<name>A0A4D8PXM2_AZOBR</name>
<feature type="compositionally biased region" description="Low complexity" evidence="2">
    <location>
        <begin position="9"/>
        <end position="25"/>
    </location>
</feature>
<dbReference type="CDD" id="cd00293">
    <property type="entry name" value="USP-like"/>
    <property type="match status" value="1"/>
</dbReference>
<reference evidence="4 5" key="1">
    <citation type="submission" date="2018-09" db="EMBL/GenBank/DDBJ databases">
        <title>Whole genome based analysis of evolution and adaptive divergence in Indian and Brazilian strains of Azospirillum brasilense.</title>
        <authorList>
            <person name="Singh C."/>
            <person name="Tripathi A.K."/>
        </authorList>
    </citation>
    <scope>NUCLEOTIDE SEQUENCE [LARGE SCALE GENOMIC DNA]</scope>
    <source>
        <strain evidence="4 5">MTCC4036</strain>
    </source>
</reference>
<evidence type="ECO:0000313" key="5">
    <source>
        <dbReference type="Proteomes" id="UP000298596"/>
    </source>
</evidence>
<feature type="domain" description="UspA" evidence="3">
    <location>
        <begin position="38"/>
        <end position="176"/>
    </location>
</feature>
<dbReference type="Proteomes" id="UP000298596">
    <property type="component" value="Chromosome"/>
</dbReference>
<proteinExistence type="predicted"/>
<dbReference type="AlphaFoldDB" id="A0A4D8PXM2"/>
<dbReference type="Pfam" id="PF00582">
    <property type="entry name" value="Usp"/>
    <property type="match status" value="1"/>
</dbReference>
<evidence type="ECO:0000256" key="1">
    <source>
        <dbReference type="SAM" id="Coils"/>
    </source>
</evidence>
<feature type="coiled-coil region" evidence="1">
    <location>
        <begin position="85"/>
        <end position="114"/>
    </location>
</feature>
<dbReference type="SUPFAM" id="SSF52402">
    <property type="entry name" value="Adenine nucleotide alpha hydrolases-like"/>
    <property type="match status" value="1"/>
</dbReference>
<evidence type="ECO:0000313" key="4">
    <source>
        <dbReference type="EMBL" id="QCO02617.1"/>
    </source>
</evidence>
<sequence length="188" mass="20163">MSDPIATDPIATASTATGSISTGPAAPEPDSTAKPPVRIFLVVVDESPELQLALRYACLRARKSGGKVALLYVIEPGEVQQWLALENLMREEQRAEAEQKLQKLARDVNRLTGTLPALYVREGNRRDEVLALIDEEPSISILVLAAGIEPEGPGPLISYFTNRGLAKMRIPLTIVPGGIGIDALDAIT</sequence>
<keyword evidence="1" id="KW-0175">Coiled coil</keyword>
<gene>
    <name evidence="4" type="ORF">D3867_11700</name>
</gene>
<evidence type="ECO:0000256" key="2">
    <source>
        <dbReference type="SAM" id="MobiDB-lite"/>
    </source>
</evidence>
<organism evidence="4 5">
    <name type="scientific">Azospirillum brasilense</name>
    <dbReference type="NCBI Taxonomy" id="192"/>
    <lineage>
        <taxon>Bacteria</taxon>
        <taxon>Pseudomonadati</taxon>
        <taxon>Pseudomonadota</taxon>
        <taxon>Alphaproteobacteria</taxon>
        <taxon>Rhodospirillales</taxon>
        <taxon>Azospirillaceae</taxon>
        <taxon>Azospirillum</taxon>
    </lineage>
</organism>
<dbReference type="InterPro" id="IPR014729">
    <property type="entry name" value="Rossmann-like_a/b/a_fold"/>
</dbReference>
<dbReference type="InterPro" id="IPR006016">
    <property type="entry name" value="UspA"/>
</dbReference>
<feature type="region of interest" description="Disordered" evidence="2">
    <location>
        <begin position="1"/>
        <end position="32"/>
    </location>
</feature>
<protein>
    <submittedName>
        <fullName evidence="4">Universal stress protein</fullName>
    </submittedName>
</protein>
<dbReference type="Gene3D" id="3.40.50.620">
    <property type="entry name" value="HUPs"/>
    <property type="match status" value="1"/>
</dbReference>
<evidence type="ECO:0000259" key="3">
    <source>
        <dbReference type="Pfam" id="PF00582"/>
    </source>
</evidence>
<dbReference type="EMBL" id="CP032330">
    <property type="protein sequence ID" value="QCO02617.1"/>
    <property type="molecule type" value="Genomic_DNA"/>
</dbReference>
<accession>A0A4D8PXM2</accession>